<dbReference type="GO" id="GO:0005886">
    <property type="term" value="C:plasma membrane"/>
    <property type="evidence" value="ECO:0007669"/>
    <property type="project" value="UniProtKB-SubCell"/>
</dbReference>
<gene>
    <name evidence="7" type="ORF">CDG81_03045</name>
    <name evidence="8" type="ORF">IL38_17930</name>
</gene>
<protein>
    <recommendedName>
        <fullName evidence="6">Probable membrane transporter protein</fullName>
    </recommendedName>
</protein>
<dbReference type="RefSeq" id="WP_043575865.1">
    <property type="nucleotide sequence ID" value="NZ_CP022752.1"/>
</dbReference>
<feature type="transmembrane region" description="Helical" evidence="6">
    <location>
        <begin position="140"/>
        <end position="165"/>
    </location>
</feature>
<evidence type="ECO:0000256" key="1">
    <source>
        <dbReference type="ARBA" id="ARBA00004141"/>
    </source>
</evidence>
<dbReference type="Proteomes" id="UP000029737">
    <property type="component" value="Unassembled WGS sequence"/>
</dbReference>
<keyword evidence="5 6" id="KW-0472">Membrane</keyword>
<dbReference type="eggNOG" id="COG0730">
    <property type="taxonomic scope" value="Bacteria"/>
</dbReference>
<keyword evidence="9" id="KW-1185">Reference proteome</keyword>
<sequence>MIAAVAFGLVIGLAVGLLGAGGSILAVPALVYGVGLPLRIAVPASLLIVALSSVGGLLPRERREKVLWPVALVFGAAGVPAAFAGTAVGGWLPDRWLLLAFAVLMAVVAVRMLSGEDGGDGSCRTDTGGIEWRSCLPRSLLTGAGVGVLTGLFGVGGGFVVVPALTLLLGLAAQRAVATSLVVVLINALGGLVAHAGVLDEVRYPVVLAFAGTALVVSVLAGGLATRLRAETVRHWFAYVVLVIAVGVGTSALLAPAALSG</sequence>
<dbReference type="InterPro" id="IPR002781">
    <property type="entry name" value="TM_pro_TauE-like"/>
</dbReference>
<evidence type="ECO:0000256" key="6">
    <source>
        <dbReference type="RuleBase" id="RU363041"/>
    </source>
</evidence>
<evidence type="ECO:0000313" key="9">
    <source>
        <dbReference type="Proteomes" id="UP000029737"/>
    </source>
</evidence>
<evidence type="ECO:0000313" key="10">
    <source>
        <dbReference type="Proteomes" id="UP000215043"/>
    </source>
</evidence>
<dbReference type="AlphaFoldDB" id="A0A099D3E3"/>
<dbReference type="KEGG" id="aey:CDG81_03045"/>
<organism evidence="7 10">
    <name type="scientific">Actinopolyspora erythraea</name>
    <dbReference type="NCBI Taxonomy" id="414996"/>
    <lineage>
        <taxon>Bacteria</taxon>
        <taxon>Bacillati</taxon>
        <taxon>Actinomycetota</taxon>
        <taxon>Actinomycetes</taxon>
        <taxon>Actinopolysporales</taxon>
        <taxon>Actinopolysporaceae</taxon>
        <taxon>Actinopolyspora</taxon>
    </lineage>
</organism>
<dbReference type="InterPro" id="IPR051598">
    <property type="entry name" value="TSUP/Inactive_protease-like"/>
</dbReference>
<feature type="transmembrane region" description="Helical" evidence="6">
    <location>
        <begin position="206"/>
        <end position="224"/>
    </location>
</feature>
<dbReference type="PANTHER" id="PTHR43701">
    <property type="entry name" value="MEMBRANE TRANSPORTER PROTEIN MJ0441-RELATED"/>
    <property type="match status" value="1"/>
</dbReference>
<keyword evidence="4 6" id="KW-1133">Transmembrane helix</keyword>
<keyword evidence="6" id="KW-1003">Cell membrane</keyword>
<feature type="transmembrane region" description="Helical" evidence="6">
    <location>
        <begin position="36"/>
        <end position="59"/>
    </location>
</feature>
<proteinExistence type="inferred from homology"/>
<dbReference type="OrthoDB" id="3213420at2"/>
<dbReference type="HOGENOM" id="CLU_045498_5_0_11"/>
<evidence type="ECO:0000313" key="8">
    <source>
        <dbReference type="EMBL" id="KGI80337.1"/>
    </source>
</evidence>
<evidence type="ECO:0000256" key="3">
    <source>
        <dbReference type="ARBA" id="ARBA00022692"/>
    </source>
</evidence>
<dbReference type="EMBL" id="JPMV01000033">
    <property type="protein sequence ID" value="KGI80337.1"/>
    <property type="molecule type" value="Genomic_DNA"/>
</dbReference>
<feature type="transmembrane region" description="Helical" evidence="6">
    <location>
        <begin position="66"/>
        <end position="90"/>
    </location>
</feature>
<reference evidence="7 10" key="2">
    <citation type="submission" date="2017-08" db="EMBL/GenBank/DDBJ databases">
        <title>The complete genome sequence of moderately halophilic actinomycete Actinopolyspora erythraea YIM 90600, the producer of novel erythromycin, novel actinopolysporins A-C and tubercidin.</title>
        <authorList>
            <person name="Yin M."/>
            <person name="Tang S."/>
        </authorList>
    </citation>
    <scope>NUCLEOTIDE SEQUENCE [LARGE SCALE GENOMIC DNA]</scope>
    <source>
        <strain evidence="7 10">YIM 90600</strain>
    </source>
</reference>
<feature type="transmembrane region" description="Helical" evidence="6">
    <location>
        <begin position="177"/>
        <end position="199"/>
    </location>
</feature>
<accession>A0A099D3E3</accession>
<evidence type="ECO:0000313" key="7">
    <source>
        <dbReference type="EMBL" id="ASU77450.1"/>
    </source>
</evidence>
<comment type="similarity">
    <text evidence="2 6">Belongs to the 4-toluene sulfonate uptake permease (TSUP) (TC 2.A.102) family.</text>
</comment>
<dbReference type="EMBL" id="CP022752">
    <property type="protein sequence ID" value="ASU77450.1"/>
    <property type="molecule type" value="Genomic_DNA"/>
</dbReference>
<keyword evidence="3 6" id="KW-0812">Transmembrane</keyword>
<evidence type="ECO:0000256" key="5">
    <source>
        <dbReference type="ARBA" id="ARBA00023136"/>
    </source>
</evidence>
<evidence type="ECO:0000256" key="2">
    <source>
        <dbReference type="ARBA" id="ARBA00009142"/>
    </source>
</evidence>
<dbReference type="PANTHER" id="PTHR43701:SF2">
    <property type="entry name" value="MEMBRANE TRANSPORTER PROTEIN YJNA-RELATED"/>
    <property type="match status" value="1"/>
</dbReference>
<evidence type="ECO:0000256" key="4">
    <source>
        <dbReference type="ARBA" id="ARBA00022989"/>
    </source>
</evidence>
<reference evidence="8 9" key="1">
    <citation type="journal article" date="2014" name="PLoS ONE">
        <title>Identification and Characterization of a New Erythromycin Biosynthetic Gene Cluster in Actinopolyspora erythraea YIM90600, a Novel Erythronolide-Producing Halophilic Actinomycete Isolated from Salt Field.</title>
        <authorList>
            <person name="Chen D."/>
            <person name="Feng J."/>
            <person name="Huang L."/>
            <person name="Zhang Q."/>
            <person name="Wu J."/>
            <person name="Zhu X."/>
            <person name="Duan Y."/>
            <person name="Xu Z."/>
        </authorList>
    </citation>
    <scope>NUCLEOTIDE SEQUENCE [LARGE SCALE GENOMIC DNA]</scope>
    <source>
        <strain evidence="8 9">YIM90600</strain>
    </source>
</reference>
<name>A0A099D3E3_9ACTN</name>
<comment type="subcellular location">
    <subcellularLocation>
        <location evidence="6">Cell membrane</location>
        <topology evidence="6">Multi-pass membrane protein</topology>
    </subcellularLocation>
    <subcellularLocation>
        <location evidence="1">Membrane</location>
        <topology evidence="1">Multi-pass membrane protein</topology>
    </subcellularLocation>
</comment>
<dbReference type="Proteomes" id="UP000215043">
    <property type="component" value="Chromosome"/>
</dbReference>
<dbReference type="Pfam" id="PF01925">
    <property type="entry name" value="TauE"/>
    <property type="match status" value="1"/>
</dbReference>
<feature type="transmembrane region" description="Helical" evidence="6">
    <location>
        <begin position="236"/>
        <end position="259"/>
    </location>
</feature>